<evidence type="ECO:0000256" key="1">
    <source>
        <dbReference type="SAM" id="MobiDB-lite"/>
    </source>
</evidence>
<dbReference type="Proteomes" id="UP000821866">
    <property type="component" value="Chromosome 7"/>
</dbReference>
<evidence type="ECO:0000313" key="2">
    <source>
        <dbReference type="EMBL" id="KAH8020968.1"/>
    </source>
</evidence>
<keyword evidence="3" id="KW-1185">Reference proteome</keyword>
<sequence length="108" mass="11840">MPFVYSSDAADVLTQMSDDERLSLTTAVSDEDETGEPRSGSRAAGGGAAAAASFNCTGAVRKAGFLSVKKWLLRRRHQARHLHCSRRVIQPCSRTAPHGRKRDNRCLR</sequence>
<feature type="region of interest" description="Disordered" evidence="1">
    <location>
        <begin position="21"/>
        <end position="47"/>
    </location>
</feature>
<reference evidence="2" key="1">
    <citation type="journal article" date="2020" name="Cell">
        <title>Large-Scale Comparative Analyses of Tick Genomes Elucidate Their Genetic Diversity and Vector Capacities.</title>
        <authorList>
            <consortium name="Tick Genome and Microbiome Consortium (TIGMIC)"/>
            <person name="Jia N."/>
            <person name="Wang J."/>
            <person name="Shi W."/>
            <person name="Du L."/>
            <person name="Sun Y."/>
            <person name="Zhan W."/>
            <person name="Jiang J.F."/>
            <person name="Wang Q."/>
            <person name="Zhang B."/>
            <person name="Ji P."/>
            <person name="Bell-Sakyi L."/>
            <person name="Cui X.M."/>
            <person name="Yuan T.T."/>
            <person name="Jiang B.G."/>
            <person name="Yang W.F."/>
            <person name="Lam T.T."/>
            <person name="Chang Q.C."/>
            <person name="Ding S.J."/>
            <person name="Wang X.J."/>
            <person name="Zhu J.G."/>
            <person name="Ruan X.D."/>
            <person name="Zhao L."/>
            <person name="Wei J.T."/>
            <person name="Ye R.Z."/>
            <person name="Que T.C."/>
            <person name="Du C.H."/>
            <person name="Zhou Y.H."/>
            <person name="Cheng J.X."/>
            <person name="Dai P.F."/>
            <person name="Guo W.B."/>
            <person name="Han X.H."/>
            <person name="Huang E.J."/>
            <person name="Li L.F."/>
            <person name="Wei W."/>
            <person name="Gao Y.C."/>
            <person name="Liu J.Z."/>
            <person name="Shao H.Z."/>
            <person name="Wang X."/>
            <person name="Wang C.C."/>
            <person name="Yang T.C."/>
            <person name="Huo Q.B."/>
            <person name="Li W."/>
            <person name="Chen H.Y."/>
            <person name="Chen S.E."/>
            <person name="Zhou L.G."/>
            <person name="Ni X.B."/>
            <person name="Tian J.H."/>
            <person name="Sheng Y."/>
            <person name="Liu T."/>
            <person name="Pan Y.S."/>
            <person name="Xia L.Y."/>
            <person name="Li J."/>
            <person name="Zhao F."/>
            <person name="Cao W.C."/>
        </authorList>
    </citation>
    <scope>NUCLEOTIDE SEQUENCE</scope>
    <source>
        <strain evidence="2">Rmic-2018</strain>
    </source>
</reference>
<reference evidence="2" key="2">
    <citation type="submission" date="2021-09" db="EMBL/GenBank/DDBJ databases">
        <authorList>
            <person name="Jia N."/>
            <person name="Wang J."/>
            <person name="Shi W."/>
            <person name="Du L."/>
            <person name="Sun Y."/>
            <person name="Zhan W."/>
            <person name="Jiang J."/>
            <person name="Wang Q."/>
            <person name="Zhang B."/>
            <person name="Ji P."/>
            <person name="Sakyi L.B."/>
            <person name="Cui X."/>
            <person name="Yuan T."/>
            <person name="Jiang B."/>
            <person name="Yang W."/>
            <person name="Lam T.T.-Y."/>
            <person name="Chang Q."/>
            <person name="Ding S."/>
            <person name="Wang X."/>
            <person name="Zhu J."/>
            <person name="Ruan X."/>
            <person name="Zhao L."/>
            <person name="Wei J."/>
            <person name="Que T."/>
            <person name="Du C."/>
            <person name="Cheng J."/>
            <person name="Dai P."/>
            <person name="Han X."/>
            <person name="Huang E."/>
            <person name="Gao Y."/>
            <person name="Liu J."/>
            <person name="Shao H."/>
            <person name="Ye R."/>
            <person name="Li L."/>
            <person name="Wei W."/>
            <person name="Wang X."/>
            <person name="Wang C."/>
            <person name="Huo Q."/>
            <person name="Li W."/>
            <person name="Guo W."/>
            <person name="Chen H."/>
            <person name="Chen S."/>
            <person name="Zhou L."/>
            <person name="Zhou L."/>
            <person name="Ni X."/>
            <person name="Tian J."/>
            <person name="Zhou Y."/>
            <person name="Sheng Y."/>
            <person name="Liu T."/>
            <person name="Pan Y."/>
            <person name="Xia L."/>
            <person name="Li J."/>
            <person name="Zhao F."/>
            <person name="Cao W."/>
        </authorList>
    </citation>
    <scope>NUCLEOTIDE SEQUENCE</scope>
    <source>
        <strain evidence="2">Rmic-2018</strain>
        <tissue evidence="2">Larvae</tissue>
    </source>
</reference>
<proteinExistence type="predicted"/>
<accession>A0A9J6DGB5</accession>
<comment type="caution">
    <text evidence="2">The sequence shown here is derived from an EMBL/GenBank/DDBJ whole genome shotgun (WGS) entry which is preliminary data.</text>
</comment>
<protein>
    <submittedName>
        <fullName evidence="2">Uncharacterized protein</fullName>
    </submittedName>
</protein>
<evidence type="ECO:0000313" key="3">
    <source>
        <dbReference type="Proteomes" id="UP000821866"/>
    </source>
</evidence>
<dbReference type="VEuPathDB" id="VectorBase:LOC119173865"/>
<organism evidence="2 3">
    <name type="scientific">Rhipicephalus microplus</name>
    <name type="common">Cattle tick</name>
    <name type="synonym">Boophilus microplus</name>
    <dbReference type="NCBI Taxonomy" id="6941"/>
    <lineage>
        <taxon>Eukaryota</taxon>
        <taxon>Metazoa</taxon>
        <taxon>Ecdysozoa</taxon>
        <taxon>Arthropoda</taxon>
        <taxon>Chelicerata</taxon>
        <taxon>Arachnida</taxon>
        <taxon>Acari</taxon>
        <taxon>Parasitiformes</taxon>
        <taxon>Ixodida</taxon>
        <taxon>Ixodoidea</taxon>
        <taxon>Ixodidae</taxon>
        <taxon>Rhipicephalinae</taxon>
        <taxon>Rhipicephalus</taxon>
        <taxon>Boophilus</taxon>
    </lineage>
</organism>
<gene>
    <name evidence="2" type="ORF">HPB51_011024</name>
</gene>
<dbReference type="AlphaFoldDB" id="A0A9J6DGB5"/>
<name>A0A9J6DGB5_RHIMP</name>
<dbReference type="EMBL" id="JABSTU010000009">
    <property type="protein sequence ID" value="KAH8020968.1"/>
    <property type="molecule type" value="Genomic_DNA"/>
</dbReference>